<proteinExistence type="inferred from homology"/>
<dbReference type="CDD" id="cd05374">
    <property type="entry name" value="17beta-HSD-like_SDR_c"/>
    <property type="match status" value="1"/>
</dbReference>
<protein>
    <recommendedName>
        <fullName evidence="7">NAD(P)-binding protein</fullName>
    </recommendedName>
</protein>
<keyword evidence="2" id="KW-0521">NADP</keyword>
<dbReference type="GO" id="GO:0005811">
    <property type="term" value="C:lipid droplet"/>
    <property type="evidence" value="ECO:0007669"/>
    <property type="project" value="TreeGrafter"/>
</dbReference>
<dbReference type="GO" id="GO:0000140">
    <property type="term" value="F:acylglycerone-phosphate reductase (NADP+) activity"/>
    <property type="evidence" value="ECO:0007669"/>
    <property type="project" value="TreeGrafter"/>
</dbReference>
<dbReference type="GO" id="GO:0006654">
    <property type="term" value="P:phosphatidic acid biosynthetic process"/>
    <property type="evidence" value="ECO:0007669"/>
    <property type="project" value="TreeGrafter"/>
</dbReference>
<dbReference type="PANTHER" id="PTHR44169:SF6">
    <property type="entry name" value="NADPH-DEPENDENT 1-ACYLDIHYDROXYACETONE PHOSPHATE REDUCTASE"/>
    <property type="match status" value="1"/>
</dbReference>
<evidence type="ECO:0008006" key="7">
    <source>
        <dbReference type="Google" id="ProtNLM"/>
    </source>
</evidence>
<dbReference type="InterPro" id="IPR002347">
    <property type="entry name" value="SDR_fam"/>
</dbReference>
<dbReference type="SUPFAM" id="SSF51735">
    <property type="entry name" value="NAD(P)-binding Rossmann-fold domains"/>
    <property type="match status" value="1"/>
</dbReference>
<dbReference type="PROSITE" id="PS00061">
    <property type="entry name" value="ADH_SHORT"/>
    <property type="match status" value="1"/>
</dbReference>
<organism evidence="5 6">
    <name type="scientific">Favolaschia claudopus</name>
    <dbReference type="NCBI Taxonomy" id="2862362"/>
    <lineage>
        <taxon>Eukaryota</taxon>
        <taxon>Fungi</taxon>
        <taxon>Dikarya</taxon>
        <taxon>Basidiomycota</taxon>
        <taxon>Agaricomycotina</taxon>
        <taxon>Agaricomycetes</taxon>
        <taxon>Agaricomycetidae</taxon>
        <taxon>Agaricales</taxon>
        <taxon>Marasmiineae</taxon>
        <taxon>Mycenaceae</taxon>
        <taxon>Favolaschia</taxon>
    </lineage>
</organism>
<evidence type="ECO:0000256" key="3">
    <source>
        <dbReference type="ARBA" id="ARBA00023002"/>
    </source>
</evidence>
<name>A0AAW0CDV0_9AGAR</name>
<dbReference type="PANTHER" id="PTHR44169">
    <property type="entry name" value="NADPH-DEPENDENT 1-ACYLDIHYDROXYACETONE PHOSPHATE REDUCTASE"/>
    <property type="match status" value="1"/>
</dbReference>
<comment type="similarity">
    <text evidence="1 4">Belongs to the short-chain dehydrogenases/reductases (SDR) family.</text>
</comment>
<dbReference type="GO" id="GO:0004806">
    <property type="term" value="F:triacylglycerol lipase activity"/>
    <property type="evidence" value="ECO:0007669"/>
    <property type="project" value="TreeGrafter"/>
</dbReference>
<dbReference type="Gene3D" id="3.40.50.720">
    <property type="entry name" value="NAD(P)-binding Rossmann-like Domain"/>
    <property type="match status" value="1"/>
</dbReference>
<evidence type="ECO:0000256" key="4">
    <source>
        <dbReference type="RuleBase" id="RU000363"/>
    </source>
</evidence>
<dbReference type="GO" id="GO:0019433">
    <property type="term" value="P:triglyceride catabolic process"/>
    <property type="evidence" value="ECO:0007669"/>
    <property type="project" value="TreeGrafter"/>
</dbReference>
<evidence type="ECO:0000313" key="6">
    <source>
        <dbReference type="Proteomes" id="UP001362999"/>
    </source>
</evidence>
<sequence>MAETKKSVLITGCSIGGIGFSLAKEFHAKGYRVFATSRRLEPMEQLNAMGIETLILNVTDIAAIRKVKEEISAKTGGTLDILINNAGIGSYSSVMDEDMSDVRSCYETNVFAPMSMVQEFLPLLMACGKTRPACIANNASIAGIVPVPFGSTYNSTKAALLHWSDTLAIEVAPFNIRVVNLLTGAVKSNILQPYTFPVNSPYTPFQELHRSRIIEQDKTGMDTDKFASVVVAELVKSNPPAWLWKGKESTFVWLVSTFLPRSWVSGMLWRMFGFPKFAADWKNGKKRD</sequence>
<evidence type="ECO:0000256" key="2">
    <source>
        <dbReference type="ARBA" id="ARBA00022857"/>
    </source>
</evidence>
<evidence type="ECO:0000313" key="5">
    <source>
        <dbReference type="EMBL" id="KAK7038219.1"/>
    </source>
</evidence>
<comment type="caution">
    <text evidence="5">The sequence shown here is derived from an EMBL/GenBank/DDBJ whole genome shotgun (WGS) entry which is preliminary data.</text>
</comment>
<dbReference type="PRINTS" id="PR00080">
    <property type="entry name" value="SDRFAMILY"/>
</dbReference>
<dbReference type="GO" id="GO:0005783">
    <property type="term" value="C:endoplasmic reticulum"/>
    <property type="evidence" value="ECO:0007669"/>
    <property type="project" value="TreeGrafter"/>
</dbReference>
<reference evidence="5 6" key="1">
    <citation type="journal article" date="2024" name="J Genomics">
        <title>Draft genome sequencing and assembly of Favolaschia claudopus CIRM-BRFM 2984 isolated from oak limbs.</title>
        <authorList>
            <person name="Navarro D."/>
            <person name="Drula E."/>
            <person name="Chaduli D."/>
            <person name="Cazenave R."/>
            <person name="Ahrendt S."/>
            <person name="Wang J."/>
            <person name="Lipzen A."/>
            <person name="Daum C."/>
            <person name="Barry K."/>
            <person name="Grigoriev I.V."/>
            <person name="Favel A."/>
            <person name="Rosso M.N."/>
            <person name="Martin F."/>
        </authorList>
    </citation>
    <scope>NUCLEOTIDE SEQUENCE [LARGE SCALE GENOMIC DNA]</scope>
    <source>
        <strain evidence="5 6">CIRM-BRFM 2984</strain>
    </source>
</reference>
<gene>
    <name evidence="5" type="ORF">R3P38DRAFT_2905072</name>
</gene>
<dbReference type="Pfam" id="PF00106">
    <property type="entry name" value="adh_short"/>
    <property type="match status" value="1"/>
</dbReference>
<dbReference type="Proteomes" id="UP001362999">
    <property type="component" value="Unassembled WGS sequence"/>
</dbReference>
<dbReference type="AlphaFoldDB" id="A0AAW0CDV0"/>
<dbReference type="PRINTS" id="PR00081">
    <property type="entry name" value="GDHRDH"/>
</dbReference>
<keyword evidence="3" id="KW-0560">Oxidoreductase</keyword>
<dbReference type="InterPro" id="IPR020904">
    <property type="entry name" value="Sc_DH/Rdtase_CS"/>
</dbReference>
<dbReference type="EMBL" id="JAWWNJ010000017">
    <property type="protein sequence ID" value="KAK7038219.1"/>
    <property type="molecule type" value="Genomic_DNA"/>
</dbReference>
<keyword evidence="6" id="KW-1185">Reference proteome</keyword>
<accession>A0AAW0CDV0</accession>
<dbReference type="InterPro" id="IPR036291">
    <property type="entry name" value="NAD(P)-bd_dom_sf"/>
</dbReference>
<evidence type="ECO:0000256" key="1">
    <source>
        <dbReference type="ARBA" id="ARBA00006484"/>
    </source>
</evidence>